<gene>
    <name evidence="1" type="ORF">HXO88_09780</name>
</gene>
<accession>A0A930WFI8</accession>
<evidence type="ECO:0000313" key="1">
    <source>
        <dbReference type="EMBL" id="MBF1713988.1"/>
    </source>
</evidence>
<protein>
    <submittedName>
        <fullName evidence="1">Toprim domain-containing protein</fullName>
    </submittedName>
</protein>
<dbReference type="AlphaFoldDB" id="A0A930WFI8"/>
<comment type="caution">
    <text evidence="1">The sequence shown here is derived from an EMBL/GenBank/DDBJ whole genome shotgun (WGS) entry which is preliminary data.</text>
</comment>
<dbReference type="EMBL" id="JABZYP010000088">
    <property type="protein sequence ID" value="MBF1713988.1"/>
    <property type="molecule type" value="Genomic_DNA"/>
</dbReference>
<reference evidence="1" key="1">
    <citation type="submission" date="2020-04" db="EMBL/GenBank/DDBJ databases">
        <title>Deep metagenomics examines the oral microbiome during advanced dental caries in children, revealing novel taxa and co-occurrences with host molecules.</title>
        <authorList>
            <person name="Baker J.L."/>
            <person name="Morton J.T."/>
            <person name="Dinis M."/>
            <person name="Alvarez R."/>
            <person name="Tran N.C."/>
            <person name="Knight R."/>
            <person name="Edlund A."/>
        </authorList>
    </citation>
    <scope>NUCLEOTIDE SEQUENCE</scope>
    <source>
        <strain evidence="1">JCVI_23_bin.22</strain>
    </source>
</reference>
<sequence>MGKPNRLVFCESFVDLISYYELHQQNLSDVRLVSMEGLKRSVVAYQTLRLIAEENQKLEFLDTVIPSKLLPLINTIRDTTSYFDNHPDLLTLAVDCDDAGKDFSDKLSRSGFPVLLDLPNNESGKEKVDWNDILREKKSDLQLMIETAKETLKNQPVRQTSQCLEL</sequence>
<dbReference type="Gene3D" id="3.40.1360.10">
    <property type="match status" value="1"/>
</dbReference>
<proteinExistence type="predicted"/>
<dbReference type="Proteomes" id="UP000721045">
    <property type="component" value="Unassembled WGS sequence"/>
</dbReference>
<evidence type="ECO:0000313" key="2">
    <source>
        <dbReference type="Proteomes" id="UP000721045"/>
    </source>
</evidence>
<name>A0A930WFI8_STRIT</name>
<organism evidence="1 2">
    <name type="scientific">Streptococcus intermedius</name>
    <dbReference type="NCBI Taxonomy" id="1338"/>
    <lineage>
        <taxon>Bacteria</taxon>
        <taxon>Bacillati</taxon>
        <taxon>Bacillota</taxon>
        <taxon>Bacilli</taxon>
        <taxon>Lactobacillales</taxon>
        <taxon>Streptococcaceae</taxon>
        <taxon>Streptococcus</taxon>
        <taxon>Streptococcus anginosus group</taxon>
    </lineage>
</organism>